<feature type="coiled-coil region" evidence="1">
    <location>
        <begin position="170"/>
        <end position="215"/>
    </location>
</feature>
<reference evidence="2" key="3">
    <citation type="submission" date="2025-09" db="UniProtKB">
        <authorList>
            <consortium name="Ensembl"/>
        </authorList>
    </citation>
    <scope>IDENTIFICATION</scope>
</reference>
<dbReference type="GO" id="GO:0051988">
    <property type="term" value="P:regulation of attachment of spindle microtubules to kinetochore"/>
    <property type="evidence" value="ECO:0007669"/>
    <property type="project" value="InterPro"/>
</dbReference>
<feature type="coiled-coil region" evidence="1">
    <location>
        <begin position="254"/>
        <end position="295"/>
    </location>
</feature>
<dbReference type="OMA" id="QESTADH"/>
<dbReference type="PANTHER" id="PTHR31940">
    <property type="entry name" value="SMALL KINETOCHORE-ASSOCIATED PROTEIN"/>
    <property type="match status" value="1"/>
</dbReference>
<dbReference type="AlphaFoldDB" id="H0X1C3"/>
<dbReference type="GO" id="GO:0072686">
    <property type="term" value="C:mitotic spindle"/>
    <property type="evidence" value="ECO:0007669"/>
    <property type="project" value="TreeGrafter"/>
</dbReference>
<sequence>MAAPKAAAQDKVFRTAGLLKKGDPRPLPPSYRKFPFETEAVDLAGCVPVAAECLLSKGDEDYKQEELAPGAQPCCPVTMTSVDKTVYCLQAPSMPSDSLPAADTQTQGTSKKSLLPVRSKEVLVSKHLHSGGLENDVAKITKSRRENRQMKVADTANRRNVKKGFKPPCKQKSEEELKDKNQVLEAINKQLHQKLTETQGELKDLTQKVELLEKFQDNCLAILESKGLIPALDSETLASQQEATTDHTDSMLLLETLKDELKLFNETAKKQMEELQALKVKLKMKEEERAQFLEQRPLFNCQLNDFTATIKEMEQLLEM</sequence>
<dbReference type="PANTHER" id="PTHR31940:SF2">
    <property type="entry name" value="SMALL KINETOCHORE-ASSOCIATED PROTEIN"/>
    <property type="match status" value="1"/>
</dbReference>
<evidence type="ECO:0008006" key="4">
    <source>
        <dbReference type="Google" id="ProtNLM"/>
    </source>
</evidence>
<protein>
    <recommendedName>
        <fullName evidence="4">Kinetochore localized astrin (SPAG5) binding protein</fullName>
    </recommendedName>
</protein>
<evidence type="ECO:0000313" key="2">
    <source>
        <dbReference type="Ensembl" id="ENSOGAP00000008787.2"/>
    </source>
</evidence>
<reference evidence="2" key="2">
    <citation type="submission" date="2025-08" db="UniProtKB">
        <authorList>
            <consortium name="Ensembl"/>
        </authorList>
    </citation>
    <scope>IDENTIFICATION</scope>
</reference>
<dbReference type="HOGENOM" id="CLU_076625_0_0_1"/>
<dbReference type="FunCoup" id="H0X1C3">
    <property type="interactions" value="714"/>
</dbReference>
<organism evidence="2 3">
    <name type="scientific">Otolemur garnettii</name>
    <name type="common">Small-eared galago</name>
    <name type="synonym">Garnett's greater bushbaby</name>
    <dbReference type="NCBI Taxonomy" id="30611"/>
    <lineage>
        <taxon>Eukaryota</taxon>
        <taxon>Metazoa</taxon>
        <taxon>Chordata</taxon>
        <taxon>Craniata</taxon>
        <taxon>Vertebrata</taxon>
        <taxon>Euteleostomi</taxon>
        <taxon>Mammalia</taxon>
        <taxon>Eutheria</taxon>
        <taxon>Euarchontoglires</taxon>
        <taxon>Primates</taxon>
        <taxon>Strepsirrhini</taxon>
        <taxon>Lorisiformes</taxon>
        <taxon>Galagidae</taxon>
        <taxon>Otolemur</taxon>
    </lineage>
</organism>
<evidence type="ECO:0000313" key="3">
    <source>
        <dbReference type="Proteomes" id="UP000005225"/>
    </source>
</evidence>
<accession>H0X1C3</accession>
<dbReference type="InterPro" id="IPR033373">
    <property type="entry name" value="SKAP"/>
</dbReference>
<evidence type="ECO:0000256" key="1">
    <source>
        <dbReference type="SAM" id="Coils"/>
    </source>
</evidence>
<dbReference type="GO" id="GO:0035371">
    <property type="term" value="C:microtubule plus-end"/>
    <property type="evidence" value="ECO:0007669"/>
    <property type="project" value="TreeGrafter"/>
</dbReference>
<keyword evidence="3" id="KW-1185">Reference proteome</keyword>
<dbReference type="Proteomes" id="UP000005225">
    <property type="component" value="Unassembled WGS sequence"/>
</dbReference>
<dbReference type="EMBL" id="AAQR03084375">
    <property type="status" value="NOT_ANNOTATED_CDS"/>
    <property type="molecule type" value="Genomic_DNA"/>
</dbReference>
<dbReference type="eggNOG" id="ENOG502S60X">
    <property type="taxonomic scope" value="Eukaryota"/>
</dbReference>
<keyword evidence="1" id="KW-0175">Coiled coil</keyword>
<reference evidence="3" key="1">
    <citation type="submission" date="2011-03" db="EMBL/GenBank/DDBJ databases">
        <title>Version 3 of the genome sequence of Otolemur garnettii (Bushbaby).</title>
        <authorList>
            <consortium name="The Broad Institute Genome Sequencing Platform"/>
            <person name="Di Palma F."/>
            <person name="Johnson J."/>
            <person name="Lander E.S."/>
            <person name="Lindblad-Toh K."/>
            <person name="Jaffe D.B."/>
            <person name="Gnerre S."/>
            <person name="MacCallum I."/>
            <person name="Przybylski D."/>
            <person name="Ribeiro F.J."/>
            <person name="Burton J.N."/>
            <person name="Walker B.J."/>
            <person name="Sharpe T."/>
            <person name="Hall G."/>
        </authorList>
    </citation>
    <scope>NUCLEOTIDE SEQUENCE [LARGE SCALE GENOMIC DNA]</scope>
</reference>
<proteinExistence type="predicted"/>
<dbReference type="STRING" id="30611.ENSOGAP00000008787"/>
<dbReference type="GO" id="GO:0000776">
    <property type="term" value="C:kinetochore"/>
    <property type="evidence" value="ECO:0007669"/>
    <property type="project" value="InterPro"/>
</dbReference>
<dbReference type="GO" id="GO:0000070">
    <property type="term" value="P:mitotic sister chromatid segregation"/>
    <property type="evidence" value="ECO:0007669"/>
    <property type="project" value="TreeGrafter"/>
</dbReference>
<dbReference type="GeneTree" id="ENSGT00390000010376"/>
<name>H0X1C3_OTOGA</name>
<dbReference type="InParanoid" id="H0X1C3"/>
<dbReference type="Ensembl" id="ENSOGAT00000009828.2">
    <property type="protein sequence ID" value="ENSOGAP00000008787.2"/>
    <property type="gene ID" value="ENSOGAG00000009825.2"/>
</dbReference>
<dbReference type="EMBL" id="AAQR03084373">
    <property type="status" value="NOT_ANNOTATED_CDS"/>
    <property type="molecule type" value="Genomic_DNA"/>
</dbReference>
<dbReference type="GO" id="GO:0034451">
    <property type="term" value="C:centriolar satellite"/>
    <property type="evidence" value="ECO:0007669"/>
    <property type="project" value="TreeGrafter"/>
</dbReference>
<dbReference type="EMBL" id="AAQR03084374">
    <property type="status" value="NOT_ANNOTATED_CDS"/>
    <property type="molecule type" value="Genomic_DNA"/>
</dbReference>
<dbReference type="GO" id="GO:0007051">
    <property type="term" value="P:spindle organization"/>
    <property type="evidence" value="ECO:0007669"/>
    <property type="project" value="InterPro"/>
</dbReference>